<dbReference type="KEGG" id="anr:Ana3638_19425"/>
<dbReference type="AlphaFoldDB" id="A0A6P1TQQ0"/>
<dbReference type="EMBL" id="CP048000">
    <property type="protein sequence ID" value="QHQ62677.1"/>
    <property type="molecule type" value="Genomic_DNA"/>
</dbReference>
<organism evidence="2 3">
    <name type="scientific">Anaerocolumna sedimenticola</name>
    <dbReference type="NCBI Taxonomy" id="2696063"/>
    <lineage>
        <taxon>Bacteria</taxon>
        <taxon>Bacillati</taxon>
        <taxon>Bacillota</taxon>
        <taxon>Clostridia</taxon>
        <taxon>Lachnospirales</taxon>
        <taxon>Lachnospiraceae</taxon>
        <taxon>Anaerocolumna</taxon>
    </lineage>
</organism>
<dbReference type="RefSeq" id="WP_161839498.1">
    <property type="nucleotide sequence ID" value="NZ_CP048000.1"/>
</dbReference>
<keyword evidence="3" id="KW-1185">Reference proteome</keyword>
<keyword evidence="1" id="KW-1133">Transmembrane helix</keyword>
<evidence type="ECO:0000313" key="2">
    <source>
        <dbReference type="EMBL" id="QHQ62677.1"/>
    </source>
</evidence>
<sequence length="259" mass="29137">MTVMEKQLEVPFISCALFLMPGLGMLLSMVKRYLLYPSLSRSERETIYEKETQEIRVNGAEEEQVQIPMIIDRDSIEEYGMIVGVKKSQIRKWRIGNRIVDVVLVPGTKTQYDAVMSSYSAELKAEDRDKRCEVSNGKGKLIRCPESNKCSQCPYATSLDKKNFGTLTFSCLAAENEETNFEAAAPPTYGAADIYLDMLKELISHVQEIDPNYGKILQLLSDGFSHREIADEIGMGKSTVTDKVTKIKAIVIDLLNNMI</sequence>
<proteinExistence type="predicted"/>
<reference evidence="2 3" key="1">
    <citation type="submission" date="2020-01" db="EMBL/GenBank/DDBJ databases">
        <title>Genome analysis of Anaerocolumna sp. CBA3638.</title>
        <authorList>
            <person name="Kim J."/>
            <person name="Roh S.W."/>
        </authorList>
    </citation>
    <scope>NUCLEOTIDE SEQUENCE [LARGE SCALE GENOMIC DNA]</scope>
    <source>
        <strain evidence="2 3">CBA3638</strain>
    </source>
</reference>
<evidence type="ECO:0000313" key="3">
    <source>
        <dbReference type="Proteomes" id="UP000464314"/>
    </source>
</evidence>
<gene>
    <name evidence="2" type="ORF">Ana3638_19425</name>
</gene>
<dbReference type="Proteomes" id="UP000464314">
    <property type="component" value="Chromosome"/>
</dbReference>
<name>A0A6P1TQQ0_9FIRM</name>
<keyword evidence="1" id="KW-0472">Membrane</keyword>
<feature type="transmembrane region" description="Helical" evidence="1">
    <location>
        <begin position="12"/>
        <end position="34"/>
    </location>
</feature>
<evidence type="ECO:0000256" key="1">
    <source>
        <dbReference type="SAM" id="Phobius"/>
    </source>
</evidence>
<protein>
    <submittedName>
        <fullName evidence="2">Uncharacterized protein</fullName>
    </submittedName>
</protein>
<keyword evidence="1" id="KW-0812">Transmembrane</keyword>
<accession>A0A6P1TQQ0</accession>